<dbReference type="EMBL" id="MAYS01000148">
    <property type="protein sequence ID" value="OFC62972.1"/>
    <property type="molecule type" value="Genomic_DNA"/>
</dbReference>
<evidence type="ECO:0000313" key="4">
    <source>
        <dbReference type="Proteomes" id="UP000243534"/>
    </source>
</evidence>
<organism evidence="2 4">
    <name type="scientific">Candidatus Erwinia dacicola</name>
    <dbReference type="NCBI Taxonomy" id="252393"/>
    <lineage>
        <taxon>Bacteria</taxon>
        <taxon>Pseudomonadati</taxon>
        <taxon>Pseudomonadota</taxon>
        <taxon>Gammaproteobacteria</taxon>
        <taxon>Enterobacterales</taxon>
        <taxon>Erwiniaceae</taxon>
        <taxon>Erwinia</taxon>
    </lineage>
</organism>
<dbReference type="AlphaFoldDB" id="A0A1E7Z2H9"/>
<reference evidence="2 4" key="1">
    <citation type="submission" date="2016-07" db="EMBL/GenBank/DDBJ databases">
        <authorList>
            <person name="Yuval B."/>
        </authorList>
    </citation>
    <scope>NUCLEOTIDE SEQUENCE [LARGE SCALE GENOMIC DNA]</scope>
    <source>
        <strain evidence="2 4">IL</strain>
    </source>
</reference>
<evidence type="ECO:0000313" key="5">
    <source>
        <dbReference type="Proteomes" id="UP000244334"/>
    </source>
</evidence>
<evidence type="ECO:0000256" key="1">
    <source>
        <dbReference type="SAM" id="Phobius"/>
    </source>
</evidence>
<evidence type="ECO:0000313" key="3">
    <source>
        <dbReference type="EMBL" id="RAP72101.1"/>
    </source>
</evidence>
<sequence>MTVNSTGEQNRIAGRDFNENKIRIDQFDGRNTINVSLPEKEVDKRLLVKAQRKELNSLVTAIADADAGDNEAFIVWQKVHAEIGVTCIGDMTVNQYRTTVSYLQAMLDRCKEKDASKALVSLLLRNSQDSEIRQKLIRYCHINFGTGRLNDLTRPQLQLALSWLDQHSHDDDQSTALPTITRLNFVTLLRTYPIVIYGAFIVGFIAGALIFLIDKDI</sequence>
<keyword evidence="1" id="KW-0472">Membrane</keyword>
<keyword evidence="5" id="KW-1185">Reference proteome</keyword>
<comment type="caution">
    <text evidence="2">The sequence shown here is derived from an EMBL/GenBank/DDBJ whole genome shotgun (WGS) entry which is preliminary data.</text>
</comment>
<feature type="transmembrane region" description="Helical" evidence="1">
    <location>
        <begin position="194"/>
        <end position="213"/>
    </location>
</feature>
<accession>A0A1E7Z2H9</accession>
<keyword evidence="1" id="KW-1133">Transmembrane helix</keyword>
<dbReference type="Proteomes" id="UP000243534">
    <property type="component" value="Unassembled WGS sequence"/>
</dbReference>
<dbReference type="RefSeq" id="WP_070134223.1">
    <property type="nucleotide sequence ID" value="NZ_LJAM02000064.1"/>
</dbReference>
<evidence type="ECO:0000313" key="2">
    <source>
        <dbReference type="EMBL" id="OFC62972.1"/>
    </source>
</evidence>
<reference evidence="3 5" key="2">
    <citation type="submission" date="2018-04" db="EMBL/GenBank/DDBJ databases">
        <title>Genomes of the Obligate Erwinia dacicola and Facultative Enterobacter sp. OLF Endosymbionts of the Olive Fruit fly, Bactrocera oleae.</title>
        <authorList>
            <person name="Estes A.M."/>
            <person name="Hearn D.J."/>
            <person name="Agarwal S."/>
            <person name="Pierson E.A."/>
            <person name="Dunning-Hotopp J.C."/>
        </authorList>
    </citation>
    <scope>NUCLEOTIDE SEQUENCE [LARGE SCALE GENOMIC DNA]</scope>
    <source>
        <strain evidence="3 5">Oroville</strain>
    </source>
</reference>
<dbReference type="OrthoDB" id="6885796at2"/>
<name>A0A1E7Z2H9_9GAMM</name>
<proteinExistence type="predicted"/>
<dbReference type="Proteomes" id="UP000244334">
    <property type="component" value="Unassembled WGS sequence"/>
</dbReference>
<dbReference type="EMBL" id="LJAM02000064">
    <property type="protein sequence ID" value="RAP72101.1"/>
    <property type="molecule type" value="Genomic_DNA"/>
</dbReference>
<protein>
    <submittedName>
        <fullName evidence="3">Putative transmembrane protein</fullName>
    </submittedName>
</protein>
<gene>
    <name evidence="3" type="ORF">ACZ87_01075</name>
    <name evidence="2" type="ORF">BBW68_07270</name>
</gene>
<keyword evidence="1 3" id="KW-0812">Transmembrane</keyword>